<evidence type="ECO:0000259" key="5">
    <source>
        <dbReference type="PROSITE" id="PS50893"/>
    </source>
</evidence>
<reference evidence="6 7" key="1">
    <citation type="submission" date="2015-11" db="EMBL/GenBank/DDBJ databases">
        <title>Whole-Genome Sequence of Candidatus Oderbacter manganicum from the National Park Lower Oder Valley, Germany.</title>
        <authorList>
            <person name="Braun B."/>
            <person name="Liere K."/>
            <person name="Szewzyk U."/>
        </authorList>
    </citation>
    <scope>NUCLEOTIDE SEQUENCE [LARGE SCALE GENOMIC DNA]</scope>
    <source>
        <strain evidence="6 7">OTSz_A_272</strain>
    </source>
</reference>
<dbReference type="Gene3D" id="3.40.50.300">
    <property type="entry name" value="P-loop containing nucleotide triphosphate hydrolases"/>
    <property type="match status" value="1"/>
</dbReference>
<dbReference type="AlphaFoldDB" id="A0A1B1AKI6"/>
<dbReference type="InterPro" id="IPR003593">
    <property type="entry name" value="AAA+_ATPase"/>
</dbReference>
<keyword evidence="7" id="KW-1185">Reference proteome</keyword>
<dbReference type="STRING" id="1759059.ATE48_14655"/>
<evidence type="ECO:0000256" key="4">
    <source>
        <dbReference type="ARBA" id="ARBA00022840"/>
    </source>
</evidence>
<feature type="domain" description="ABC transporter" evidence="5">
    <location>
        <begin position="5"/>
        <end position="232"/>
    </location>
</feature>
<keyword evidence="2" id="KW-0813">Transport</keyword>
<evidence type="ECO:0000313" key="7">
    <source>
        <dbReference type="Proteomes" id="UP000092498"/>
    </source>
</evidence>
<evidence type="ECO:0000313" key="6">
    <source>
        <dbReference type="EMBL" id="ANP47067.1"/>
    </source>
</evidence>
<dbReference type="InParanoid" id="A0A1B1AKI6"/>
<sequence length="312" mass="33580">MDAALEAEGLVKRYGQRTAVQDLSFRVPAGSIYGVLGPNGAGKSSTLRMLVGVLRPTSGRISVLGGPADRETMKRVGYLPEERGLYRGMSARSAIAYLARLKGTPANVAFKRADKLLTDHGLGKVRRKKIKTMSKGMAQKVQVLGAIAHEPDLIIFDEPFSGLDPVNQRVLEETIRAQAAAGRTILFSTHVMEHAERLCDRILLIAQGKAAFEGTVPEALALAPSVVMLETEGDYDLAEALAPKGFNITFDGEEHGNKRWRARLENGHGSRQLLQACVEASAPLSLFEPARASLHEAFVALVGDKVAVSAAE</sequence>
<keyword evidence="3" id="KW-0547">Nucleotide-binding</keyword>
<dbReference type="PANTHER" id="PTHR43335:SF11">
    <property type="entry name" value="ABC TRANSPORTER RELATED"/>
    <property type="match status" value="1"/>
</dbReference>
<accession>A0A1B1AKI6</accession>
<dbReference type="OrthoDB" id="9805029at2"/>
<name>A0A1B1AKI6_9PROT</name>
<evidence type="ECO:0000256" key="1">
    <source>
        <dbReference type="ARBA" id="ARBA00005417"/>
    </source>
</evidence>
<dbReference type="PROSITE" id="PS50893">
    <property type="entry name" value="ABC_TRANSPORTER_2"/>
    <property type="match status" value="1"/>
</dbReference>
<dbReference type="EMBL" id="CP013244">
    <property type="protein sequence ID" value="ANP47067.1"/>
    <property type="molecule type" value="Genomic_DNA"/>
</dbReference>
<organism evidence="6 7">
    <name type="scientific">Candidatus Viadribacter manganicus</name>
    <dbReference type="NCBI Taxonomy" id="1759059"/>
    <lineage>
        <taxon>Bacteria</taxon>
        <taxon>Pseudomonadati</taxon>
        <taxon>Pseudomonadota</taxon>
        <taxon>Alphaproteobacteria</taxon>
        <taxon>Hyphomonadales</taxon>
        <taxon>Hyphomonadaceae</taxon>
        <taxon>Candidatus Viadribacter</taxon>
    </lineage>
</organism>
<gene>
    <name evidence="6" type="ORF">ATE48_14655</name>
</gene>
<proteinExistence type="inferred from homology"/>
<protein>
    <submittedName>
        <fullName evidence="6">ABC transporter ATP-binding protein</fullName>
    </submittedName>
</protein>
<evidence type="ECO:0000256" key="3">
    <source>
        <dbReference type="ARBA" id="ARBA00022741"/>
    </source>
</evidence>
<dbReference type="PROSITE" id="PS00211">
    <property type="entry name" value="ABC_TRANSPORTER_1"/>
    <property type="match status" value="1"/>
</dbReference>
<keyword evidence="4 6" id="KW-0067">ATP-binding</keyword>
<evidence type="ECO:0000256" key="2">
    <source>
        <dbReference type="ARBA" id="ARBA00022448"/>
    </source>
</evidence>
<dbReference type="Proteomes" id="UP000092498">
    <property type="component" value="Chromosome"/>
</dbReference>
<dbReference type="SUPFAM" id="SSF52540">
    <property type="entry name" value="P-loop containing nucleoside triphosphate hydrolases"/>
    <property type="match status" value="1"/>
</dbReference>
<dbReference type="InterPro" id="IPR027417">
    <property type="entry name" value="P-loop_NTPase"/>
</dbReference>
<dbReference type="KEGG" id="cbot:ATE48_14655"/>
<comment type="similarity">
    <text evidence="1">Belongs to the ABC transporter superfamily.</text>
</comment>
<dbReference type="InterPro" id="IPR003439">
    <property type="entry name" value="ABC_transporter-like_ATP-bd"/>
</dbReference>
<dbReference type="GO" id="GO:0005524">
    <property type="term" value="F:ATP binding"/>
    <property type="evidence" value="ECO:0007669"/>
    <property type="project" value="UniProtKB-KW"/>
</dbReference>
<dbReference type="Pfam" id="PF00005">
    <property type="entry name" value="ABC_tran"/>
    <property type="match status" value="1"/>
</dbReference>
<dbReference type="PANTHER" id="PTHR43335">
    <property type="entry name" value="ABC TRANSPORTER, ATP-BINDING PROTEIN"/>
    <property type="match status" value="1"/>
</dbReference>
<dbReference type="SMART" id="SM00382">
    <property type="entry name" value="AAA"/>
    <property type="match status" value="1"/>
</dbReference>
<dbReference type="InterPro" id="IPR017871">
    <property type="entry name" value="ABC_transporter-like_CS"/>
</dbReference>
<dbReference type="GO" id="GO:0016887">
    <property type="term" value="F:ATP hydrolysis activity"/>
    <property type="evidence" value="ECO:0007669"/>
    <property type="project" value="InterPro"/>
</dbReference>